<dbReference type="SUPFAM" id="SSF55729">
    <property type="entry name" value="Acyl-CoA N-acyltransferases (Nat)"/>
    <property type="match status" value="1"/>
</dbReference>
<sequence length="150" mass="17492">MTWHIKTFDQLTTHELYDILQERTRVFVVEQECAYLEVDGKDQASYHLFKVENAQIIAYIRLMPKGVSYQEASFGRVLVHSDYRKTGMGRELVQKGLAFLKDQMGEEVVKIQAQSHLQNFYESFGFYAISNVYDDDGIPHVDMIKEEIET</sequence>
<evidence type="ECO:0000259" key="1">
    <source>
        <dbReference type="PROSITE" id="PS51186"/>
    </source>
</evidence>
<feature type="domain" description="N-acetyltransferase" evidence="1">
    <location>
        <begin position="6"/>
        <end position="148"/>
    </location>
</feature>
<dbReference type="Pfam" id="PF13673">
    <property type="entry name" value="Acetyltransf_10"/>
    <property type="match status" value="1"/>
</dbReference>
<accession>A0A0V8JP71</accession>
<dbReference type="InterPro" id="IPR016181">
    <property type="entry name" value="Acyl_CoA_acyltransferase"/>
</dbReference>
<dbReference type="Gene3D" id="3.40.630.30">
    <property type="match status" value="1"/>
</dbReference>
<dbReference type="PROSITE" id="PS51186">
    <property type="entry name" value="GNAT"/>
    <property type="match status" value="1"/>
</dbReference>
<dbReference type="RefSeq" id="WP_062686527.1">
    <property type="nucleotide sequence ID" value="NZ_KQ758633.1"/>
</dbReference>
<evidence type="ECO:0000313" key="2">
    <source>
        <dbReference type="EMBL" id="KSU88863.1"/>
    </source>
</evidence>
<comment type="caution">
    <text evidence="2">The sequence shown here is derived from an EMBL/GenBank/DDBJ whole genome shotgun (WGS) entry which is preliminary data.</text>
</comment>
<keyword evidence="3" id="KW-1185">Reference proteome</keyword>
<dbReference type="Proteomes" id="UP000053681">
    <property type="component" value="Unassembled WGS sequence"/>
</dbReference>
<protein>
    <submittedName>
        <fullName evidence="2">GNAT family acetyltransferase</fullName>
    </submittedName>
</protein>
<organism evidence="2 3">
    <name type="scientific">Priestia veravalensis</name>
    <dbReference type="NCBI Taxonomy" id="1414648"/>
    <lineage>
        <taxon>Bacteria</taxon>
        <taxon>Bacillati</taxon>
        <taxon>Bacillota</taxon>
        <taxon>Bacilli</taxon>
        <taxon>Bacillales</taxon>
        <taxon>Bacillaceae</taxon>
        <taxon>Priestia</taxon>
    </lineage>
</organism>
<dbReference type="CDD" id="cd04301">
    <property type="entry name" value="NAT_SF"/>
    <property type="match status" value="1"/>
</dbReference>
<dbReference type="EMBL" id="LNQP01000014">
    <property type="protein sequence ID" value="KSU88863.1"/>
    <property type="molecule type" value="Genomic_DNA"/>
</dbReference>
<gene>
    <name evidence="2" type="ORF">AS180_05465</name>
</gene>
<evidence type="ECO:0000313" key="3">
    <source>
        <dbReference type="Proteomes" id="UP000053681"/>
    </source>
</evidence>
<reference evidence="2 3" key="1">
    <citation type="submission" date="2015-11" db="EMBL/GenBank/DDBJ databases">
        <title>Bacillus caseinolyticus sp nov.</title>
        <authorList>
            <person name="Dastager S.G."/>
            <person name="Mawlankar R."/>
        </authorList>
    </citation>
    <scope>NUCLEOTIDE SEQUENCE [LARGE SCALE GENOMIC DNA]</scope>
    <source>
        <strain evidence="2 3">SGD-V-76</strain>
    </source>
</reference>
<dbReference type="InterPro" id="IPR000182">
    <property type="entry name" value="GNAT_dom"/>
</dbReference>
<dbReference type="AlphaFoldDB" id="A0A0V8JP71"/>
<name>A0A0V8JP71_9BACI</name>
<proteinExistence type="predicted"/>
<keyword evidence="2" id="KW-0808">Transferase</keyword>
<dbReference type="GO" id="GO:0016747">
    <property type="term" value="F:acyltransferase activity, transferring groups other than amino-acyl groups"/>
    <property type="evidence" value="ECO:0007669"/>
    <property type="project" value="InterPro"/>
</dbReference>